<dbReference type="Gene3D" id="3.40.50.150">
    <property type="entry name" value="Vaccinia Virus protein VP39"/>
    <property type="match status" value="1"/>
</dbReference>
<dbReference type="PANTHER" id="PTHR12133">
    <property type="entry name" value="TRNA (ADENINE(58)-N(1))-METHYLTRANSFERASE"/>
    <property type="match status" value="1"/>
</dbReference>
<keyword evidence="1 5" id="KW-0489">Methyltransferase</keyword>
<dbReference type="GO" id="GO:0030488">
    <property type="term" value="P:tRNA methylation"/>
    <property type="evidence" value="ECO:0007669"/>
    <property type="project" value="InterPro"/>
</dbReference>
<dbReference type="GO" id="GO:0031515">
    <property type="term" value="C:tRNA (m1A) methyltransferase complex"/>
    <property type="evidence" value="ECO:0007669"/>
    <property type="project" value="UniProtKB-UniRule"/>
</dbReference>
<evidence type="ECO:0000256" key="4">
    <source>
        <dbReference type="ARBA" id="ARBA00022694"/>
    </source>
</evidence>
<comment type="caution">
    <text evidence="8">The sequence shown here is derived from an EMBL/GenBank/DDBJ whole genome shotgun (WGS) entry which is preliminary data.</text>
</comment>
<name>A0A7C5UVR2_UNCC3</name>
<dbReference type="SUPFAM" id="SSF53335">
    <property type="entry name" value="S-adenosyl-L-methionine-dependent methyltransferases"/>
    <property type="match status" value="1"/>
</dbReference>
<keyword evidence="2 5" id="KW-0808">Transferase</keyword>
<dbReference type="PROSITE" id="PS51620">
    <property type="entry name" value="SAM_TRM61"/>
    <property type="match status" value="1"/>
</dbReference>
<dbReference type="GO" id="GO:0160107">
    <property type="term" value="F:tRNA (adenine(58)-N1)-methyltransferase activity"/>
    <property type="evidence" value="ECO:0007669"/>
    <property type="project" value="UniProtKB-EC"/>
</dbReference>
<evidence type="ECO:0000256" key="1">
    <source>
        <dbReference type="ARBA" id="ARBA00022603"/>
    </source>
</evidence>
<comment type="similarity">
    <text evidence="5">Belongs to the class I-like SAM-binding methyltransferase superfamily. TRM61 family.</text>
</comment>
<organism evidence="8">
    <name type="scientific">candidate division CPR3 bacterium</name>
    <dbReference type="NCBI Taxonomy" id="2268181"/>
    <lineage>
        <taxon>Bacteria</taxon>
        <taxon>Bacteria division CPR3</taxon>
    </lineage>
</organism>
<comment type="subunit">
    <text evidence="5">Homotetramer composed of a dimer of dimers.</text>
</comment>
<dbReference type="CDD" id="cd02440">
    <property type="entry name" value="AdoMet_MTases"/>
    <property type="match status" value="1"/>
</dbReference>
<protein>
    <recommendedName>
        <fullName evidence="5">tRNA (adenine(58)-N(1))-methyltransferase TrmI</fullName>
        <ecNumber evidence="5">2.1.1.220</ecNumber>
    </recommendedName>
</protein>
<evidence type="ECO:0000259" key="7">
    <source>
        <dbReference type="Pfam" id="PF08704"/>
    </source>
</evidence>
<dbReference type="Gene3D" id="3.10.330.20">
    <property type="match status" value="1"/>
</dbReference>
<dbReference type="EMBL" id="DRVY01000058">
    <property type="protein sequence ID" value="HHR92267.1"/>
    <property type="molecule type" value="Genomic_DNA"/>
</dbReference>
<dbReference type="PIRSF" id="PIRSF017269">
    <property type="entry name" value="GCD14"/>
    <property type="match status" value="1"/>
</dbReference>
<keyword evidence="4 5" id="KW-0819">tRNA processing</keyword>
<dbReference type="PANTHER" id="PTHR12133:SF1">
    <property type="entry name" value="TRNA (ADENINE(58)-N(1))-METHYLTRANSFERASE, MITOCHONDRIAL"/>
    <property type="match status" value="1"/>
</dbReference>
<dbReference type="InterPro" id="IPR049470">
    <property type="entry name" value="TRM61_C"/>
</dbReference>
<dbReference type="Pfam" id="PF08704">
    <property type="entry name" value="GCD14"/>
    <property type="match status" value="1"/>
</dbReference>
<evidence type="ECO:0000256" key="3">
    <source>
        <dbReference type="ARBA" id="ARBA00022691"/>
    </source>
</evidence>
<comment type="catalytic activity">
    <reaction evidence="5">
        <text>adenosine(58) in tRNA + S-adenosyl-L-methionine = N(1)-methyladenosine(58) in tRNA + S-adenosyl-L-homocysteine + H(+)</text>
        <dbReference type="Rhea" id="RHEA:43152"/>
        <dbReference type="Rhea" id="RHEA-COMP:10365"/>
        <dbReference type="Rhea" id="RHEA-COMP:10366"/>
        <dbReference type="ChEBI" id="CHEBI:15378"/>
        <dbReference type="ChEBI" id="CHEBI:57856"/>
        <dbReference type="ChEBI" id="CHEBI:59789"/>
        <dbReference type="ChEBI" id="CHEBI:74411"/>
        <dbReference type="ChEBI" id="CHEBI:74491"/>
        <dbReference type="EC" id="2.1.1.220"/>
    </reaction>
</comment>
<dbReference type="InterPro" id="IPR029063">
    <property type="entry name" value="SAM-dependent_MTases_sf"/>
</dbReference>
<comment type="function">
    <text evidence="5">Catalyzes the S-adenosyl-L-methionine-dependent formation of N(1)-methyladenine at position 58 (m1A58) in tRNA.</text>
</comment>
<dbReference type="InterPro" id="IPR014816">
    <property type="entry name" value="tRNA_MeTrfase_Gcd14"/>
</dbReference>
<keyword evidence="3 5" id="KW-0949">S-adenosyl-L-methionine</keyword>
<feature type="domain" description="tRNA (adenine(58)-N(1))-methyltransferase catalytic subunit TRM61 C-terminal" evidence="7">
    <location>
        <begin position="74"/>
        <end position="229"/>
    </location>
</feature>
<dbReference type="EC" id="2.1.1.220" evidence="5"/>
<feature type="binding site" evidence="6">
    <location>
        <position position="151"/>
    </location>
    <ligand>
        <name>S-adenosyl-L-methionine</name>
        <dbReference type="ChEBI" id="CHEBI:59789"/>
    </ligand>
</feature>
<evidence type="ECO:0000256" key="2">
    <source>
        <dbReference type="ARBA" id="ARBA00022679"/>
    </source>
</evidence>
<dbReference type="AlphaFoldDB" id="A0A7C5UVR2"/>
<evidence type="ECO:0000256" key="5">
    <source>
        <dbReference type="PIRNR" id="PIRNR017269"/>
    </source>
</evidence>
<feature type="binding site" evidence="6">
    <location>
        <position position="167"/>
    </location>
    <ligand>
        <name>S-adenosyl-L-methionine</name>
        <dbReference type="ChEBI" id="CHEBI:59789"/>
    </ligand>
</feature>
<evidence type="ECO:0000256" key="6">
    <source>
        <dbReference type="PIRSR" id="PIRSR017269-1"/>
    </source>
</evidence>
<evidence type="ECO:0000313" key="8">
    <source>
        <dbReference type="EMBL" id="HHR92267.1"/>
    </source>
</evidence>
<sequence length="249" mass="28456">MKTGKLVLLLSKDESYLIEINNKNFNTKSGIIKLEELKKVKTGDKLKTHLGKEFIVVEPNLIDFLEKKAKRLPQIIMPKDLSLILAYTGIRPNSLIVDCGTGSGFTSIFLAHYNKPGKVVTYEINKHFIKIAKENIKKSNLEKYIKLKQKDVTKGIDEKNVDLVTIDMKNPEKVISHAYKSLKIGGFLAVYSPTIEEVIRVNKEIRRKGFSYIKTVENIVREWQVEKTTRPKNIGLIHTGWLTFARKVS</sequence>
<gene>
    <name evidence="8" type="ORF">ENL96_02025</name>
</gene>
<proteinExistence type="inferred from homology"/>
<accession>A0A7C5UVR2</accession>
<feature type="binding site" evidence="6">
    <location>
        <position position="123"/>
    </location>
    <ligand>
        <name>S-adenosyl-L-methionine</name>
        <dbReference type="ChEBI" id="CHEBI:59789"/>
    </ligand>
</feature>
<reference evidence="8" key="1">
    <citation type="journal article" date="2020" name="mSystems">
        <title>Genome- and Community-Level Interaction Insights into Carbon Utilization and Element Cycling Functions of Hydrothermarchaeota in Hydrothermal Sediment.</title>
        <authorList>
            <person name="Zhou Z."/>
            <person name="Liu Y."/>
            <person name="Xu W."/>
            <person name="Pan J."/>
            <person name="Luo Z.H."/>
            <person name="Li M."/>
        </authorList>
    </citation>
    <scope>NUCLEOTIDE SEQUENCE [LARGE SCALE GENOMIC DNA]</scope>
    <source>
        <strain evidence="8">SpSt-1042</strain>
    </source>
</reference>